<feature type="domain" description="Knr4/Smi1-like" evidence="1">
    <location>
        <begin position="12"/>
        <end position="148"/>
    </location>
</feature>
<sequence length="152" mass="17523">MMNLSFEYTFKQIKIEDIESFEKNNGLKLPDDYKSFLLKDNGGKSNRRRFSTKDDVVTSSIMMFFPLSEETENNLQNSLNYYIKGNKLPSKFIPIGKDPADNIICISIHGSDIGSVYHCHTYHIDDEGELESKFIRKIASSFTEFVNELSEK</sequence>
<dbReference type="SUPFAM" id="SSF160631">
    <property type="entry name" value="SMI1/KNR4-like"/>
    <property type="match status" value="1"/>
</dbReference>
<gene>
    <name evidence="2" type="ORF">BW900_08125</name>
</gene>
<evidence type="ECO:0000313" key="3">
    <source>
        <dbReference type="Proteomes" id="UP000190696"/>
    </source>
</evidence>
<evidence type="ECO:0000313" key="2">
    <source>
        <dbReference type="EMBL" id="OOR07599.1"/>
    </source>
</evidence>
<dbReference type="Gene3D" id="3.40.1580.10">
    <property type="entry name" value="SMI1/KNR4-like"/>
    <property type="match status" value="1"/>
</dbReference>
<comment type="caution">
    <text evidence="2">The sequence shown here is derived from an EMBL/GenBank/DDBJ whole genome shotgun (WGS) entry which is preliminary data.</text>
</comment>
<dbReference type="InterPro" id="IPR037883">
    <property type="entry name" value="Knr4/Smi1-like_sf"/>
</dbReference>
<accession>A0A1S9XIC1</accession>
<name>A0A1S9XIC1_BACMY</name>
<evidence type="ECO:0000259" key="1">
    <source>
        <dbReference type="SMART" id="SM00860"/>
    </source>
</evidence>
<dbReference type="InterPro" id="IPR018958">
    <property type="entry name" value="Knr4/Smi1-like_dom"/>
</dbReference>
<organism evidence="2 3">
    <name type="scientific">Bacillus mycoides</name>
    <dbReference type="NCBI Taxonomy" id="1405"/>
    <lineage>
        <taxon>Bacteria</taxon>
        <taxon>Bacillati</taxon>
        <taxon>Bacillota</taxon>
        <taxon>Bacilli</taxon>
        <taxon>Bacillales</taxon>
        <taxon>Bacillaceae</taxon>
        <taxon>Bacillus</taxon>
        <taxon>Bacillus cereus group</taxon>
    </lineage>
</organism>
<dbReference type="EMBL" id="MUAI01000003">
    <property type="protein sequence ID" value="OOR07599.1"/>
    <property type="molecule type" value="Genomic_DNA"/>
</dbReference>
<dbReference type="SMART" id="SM00860">
    <property type="entry name" value="SMI1_KNR4"/>
    <property type="match status" value="1"/>
</dbReference>
<reference evidence="2 3" key="1">
    <citation type="submission" date="2017-01" db="EMBL/GenBank/DDBJ databases">
        <title>Bacillus cereus isolates.</title>
        <authorList>
            <person name="Beno S.M."/>
        </authorList>
    </citation>
    <scope>NUCLEOTIDE SEQUENCE [LARGE SCALE GENOMIC DNA]</scope>
    <source>
        <strain evidence="2 3">FSL W7-1108</strain>
    </source>
</reference>
<dbReference type="AlphaFoldDB" id="A0A1S9XIC1"/>
<dbReference type="Proteomes" id="UP000190696">
    <property type="component" value="Unassembled WGS sequence"/>
</dbReference>
<protein>
    <submittedName>
        <fullName evidence="2">SMI1/KNR4 family protein</fullName>
    </submittedName>
</protein>
<dbReference type="Pfam" id="PF09346">
    <property type="entry name" value="SMI1_KNR4"/>
    <property type="match status" value="1"/>
</dbReference>
<proteinExistence type="predicted"/>